<name>M3UTS0_GORML</name>
<dbReference type="STRING" id="410332.SAMN04488550_2874"/>
<dbReference type="RefSeq" id="WP_008376878.1">
    <property type="nucleotide sequence ID" value="NZ_BAOP01000004.1"/>
</dbReference>
<organism evidence="3 4">
    <name type="scientific">Gordonia malaquae NBRC 108250</name>
    <dbReference type="NCBI Taxonomy" id="1223542"/>
    <lineage>
        <taxon>Bacteria</taxon>
        <taxon>Bacillati</taxon>
        <taxon>Actinomycetota</taxon>
        <taxon>Actinomycetes</taxon>
        <taxon>Mycobacteriales</taxon>
        <taxon>Gordoniaceae</taxon>
        <taxon>Gordonia</taxon>
    </lineage>
</organism>
<evidence type="ECO:0000313" key="4">
    <source>
        <dbReference type="Proteomes" id="UP000035009"/>
    </source>
</evidence>
<dbReference type="PROSITE" id="PS51257">
    <property type="entry name" value="PROKAR_LIPOPROTEIN"/>
    <property type="match status" value="1"/>
</dbReference>
<dbReference type="eggNOG" id="ENOG5033VFG">
    <property type="taxonomic scope" value="Bacteria"/>
</dbReference>
<comment type="caution">
    <text evidence="3">The sequence shown here is derived from an EMBL/GenBank/DDBJ whole genome shotgun (WGS) entry which is preliminary data.</text>
</comment>
<accession>M3UTS0</accession>
<keyword evidence="2" id="KW-0732">Signal</keyword>
<sequence length="175" mass="18158">MVVRAGAGVTALIVLSALVVSCSQETPPEPSTAAAPSSVGSSRAASVPTAERSELEKIAAVQVCRNVITSAGAMVRDYNVFITKLNSVQSYAKMSSEDRWAADTLTAGADQVRKAIAPATPSDLLGAVNRFVDSSDDLAERIGEKQLGGLNAASDTWGTDRTAALNKCSEFLPAE</sequence>
<evidence type="ECO:0000256" key="1">
    <source>
        <dbReference type="SAM" id="MobiDB-lite"/>
    </source>
</evidence>
<evidence type="ECO:0000313" key="3">
    <source>
        <dbReference type="EMBL" id="GAC78747.1"/>
    </source>
</evidence>
<dbReference type="Proteomes" id="UP000035009">
    <property type="component" value="Unassembled WGS sequence"/>
</dbReference>
<dbReference type="OrthoDB" id="4377360at2"/>
<dbReference type="EMBL" id="BAOP01000004">
    <property type="protein sequence ID" value="GAC78747.1"/>
    <property type="molecule type" value="Genomic_DNA"/>
</dbReference>
<proteinExistence type="predicted"/>
<dbReference type="AlphaFoldDB" id="M3UTS0"/>
<keyword evidence="4" id="KW-1185">Reference proteome</keyword>
<protein>
    <recommendedName>
        <fullName evidence="5">Lipoprotein</fullName>
    </recommendedName>
</protein>
<evidence type="ECO:0000256" key="2">
    <source>
        <dbReference type="SAM" id="SignalP"/>
    </source>
</evidence>
<feature type="signal peptide" evidence="2">
    <location>
        <begin position="1"/>
        <end position="22"/>
    </location>
</feature>
<feature type="chain" id="PRO_5039484463" description="Lipoprotein" evidence="2">
    <location>
        <begin position="23"/>
        <end position="175"/>
    </location>
</feature>
<reference evidence="3 4" key="1">
    <citation type="submission" date="2013-02" db="EMBL/GenBank/DDBJ databases">
        <title>Whole genome shotgun sequence of Gordonia malaquae NBRC 108250.</title>
        <authorList>
            <person name="Yoshida I."/>
            <person name="Hosoyama A."/>
            <person name="Tsuchikane K."/>
            <person name="Ando Y."/>
            <person name="Baba S."/>
            <person name="Ohji S."/>
            <person name="Hamada M."/>
            <person name="Tamura T."/>
            <person name="Yamazoe A."/>
            <person name="Yamazaki S."/>
            <person name="Fujita N."/>
        </authorList>
    </citation>
    <scope>NUCLEOTIDE SEQUENCE [LARGE SCALE GENOMIC DNA]</scope>
    <source>
        <strain evidence="3 4">NBRC 108250</strain>
    </source>
</reference>
<feature type="region of interest" description="Disordered" evidence="1">
    <location>
        <begin position="26"/>
        <end position="46"/>
    </location>
</feature>
<gene>
    <name evidence="3" type="ORF">GM1_004_01920</name>
</gene>
<evidence type="ECO:0008006" key="5">
    <source>
        <dbReference type="Google" id="ProtNLM"/>
    </source>
</evidence>